<evidence type="ECO:0000313" key="1">
    <source>
        <dbReference type="EMBL" id="QJR16914.1"/>
    </source>
</evidence>
<protein>
    <submittedName>
        <fullName evidence="1">Bis(5'-nucleosyl)-tetraphosphatase, symmetrical</fullName>
        <ecNumber evidence="1">3.6.1.41</ecNumber>
    </submittedName>
</protein>
<dbReference type="SUPFAM" id="SSF56300">
    <property type="entry name" value="Metallo-dependent phosphatases"/>
    <property type="match status" value="1"/>
</dbReference>
<dbReference type="FunCoup" id="A0A6M4HE82">
    <property type="interactions" value="203"/>
</dbReference>
<dbReference type="NCBIfam" id="NF001204">
    <property type="entry name" value="PRK00166.1"/>
    <property type="match status" value="1"/>
</dbReference>
<dbReference type="KEGG" id="upl:DSM104440_03750"/>
<dbReference type="EC" id="3.6.1.41" evidence="1"/>
<dbReference type="GO" id="GO:0008803">
    <property type="term" value="F:bis(5'-nucleosyl)-tetraphosphatase (symmetrical) activity"/>
    <property type="evidence" value="ECO:0007669"/>
    <property type="project" value="UniProtKB-EC"/>
</dbReference>
<accession>A0A6M4HE82</accession>
<evidence type="ECO:0000313" key="2">
    <source>
        <dbReference type="Proteomes" id="UP000503096"/>
    </source>
</evidence>
<dbReference type="Proteomes" id="UP000503096">
    <property type="component" value="Chromosome"/>
</dbReference>
<dbReference type="EMBL" id="CP053073">
    <property type="protein sequence ID" value="QJR16914.1"/>
    <property type="molecule type" value="Genomic_DNA"/>
</dbReference>
<keyword evidence="1" id="KW-0378">Hydrolase</keyword>
<name>A0A6M4HE82_9PROT</name>
<dbReference type="PANTHER" id="PTHR40942:SF4">
    <property type="entry name" value="CYTOCHROME C5"/>
    <property type="match status" value="1"/>
</dbReference>
<dbReference type="PANTHER" id="PTHR40942">
    <property type="match status" value="1"/>
</dbReference>
<sequence>MKSLGDRAVTVLGNHDLHLVCVAEGVEKRRSRDTLDDVLAAPDRDELITWLRHRPLMHVEGDMALVHAGLLPEWSIAKARALASEVEAALRAPSYRALLERMYGDKPDRWSDKLEGLDRLRVIINAMTRLRVLDDEGAMVLKFKGEPGDVHEAWTPWFDMPGRKSRDHTIICGHWSALGLRVEAGLASLDSGCVWGRSLTAFRLQDRAVFAVRCPESGGRED</sequence>
<dbReference type="InterPro" id="IPR029052">
    <property type="entry name" value="Metallo-depent_PP-like"/>
</dbReference>
<dbReference type="Gene3D" id="3.60.21.10">
    <property type="match status" value="1"/>
</dbReference>
<organism evidence="1 2">
    <name type="scientific">Usitatibacter palustris</name>
    <dbReference type="NCBI Taxonomy" id="2732487"/>
    <lineage>
        <taxon>Bacteria</taxon>
        <taxon>Pseudomonadati</taxon>
        <taxon>Pseudomonadota</taxon>
        <taxon>Betaproteobacteria</taxon>
        <taxon>Nitrosomonadales</taxon>
        <taxon>Usitatibacteraceae</taxon>
        <taxon>Usitatibacter</taxon>
    </lineage>
</organism>
<gene>
    <name evidence="1" type="primary">apaH</name>
    <name evidence="1" type="ORF">DSM104440_03750</name>
</gene>
<dbReference type="InParanoid" id="A0A6M4HE82"/>
<dbReference type="AlphaFoldDB" id="A0A6M4HE82"/>
<reference evidence="1 2" key="1">
    <citation type="submission" date="2020-04" db="EMBL/GenBank/DDBJ databases">
        <title>Usitatibacter rugosus gen. nov., sp. nov. and Usitatibacter palustris sp. nov., novel members of Usitatibacteraceae fam. nov. within the order Nitrosomonadales isolated from soil.</title>
        <authorList>
            <person name="Huber K.J."/>
            <person name="Neumann-Schaal M."/>
            <person name="Geppert A."/>
            <person name="Luckner M."/>
            <person name="Wanner G."/>
            <person name="Overmann J."/>
        </authorList>
    </citation>
    <scope>NUCLEOTIDE SEQUENCE [LARGE SCALE GENOMIC DNA]</scope>
    <source>
        <strain evidence="1 2">Swamp67</strain>
    </source>
</reference>
<proteinExistence type="predicted"/>
<keyword evidence="2" id="KW-1185">Reference proteome</keyword>